<name>A0A7X6K6M4_9MICC</name>
<evidence type="ECO:0000313" key="1">
    <source>
        <dbReference type="EMBL" id="NKX55595.1"/>
    </source>
</evidence>
<dbReference type="RefSeq" id="WP_168487247.1">
    <property type="nucleotide sequence ID" value="NZ_JAAZSQ010000014.1"/>
</dbReference>
<dbReference type="EMBL" id="JAAZSQ010000014">
    <property type="protein sequence ID" value="NKX55595.1"/>
    <property type="molecule type" value="Genomic_DNA"/>
</dbReference>
<dbReference type="Proteomes" id="UP000544090">
    <property type="component" value="Unassembled WGS sequence"/>
</dbReference>
<gene>
    <name evidence="1" type="ORF">HGG74_13825</name>
</gene>
<accession>A0A7X6K6M4</accession>
<evidence type="ECO:0000313" key="2">
    <source>
        <dbReference type="Proteomes" id="UP000544090"/>
    </source>
</evidence>
<proteinExistence type="predicted"/>
<protein>
    <submittedName>
        <fullName evidence="1">Uncharacterized protein</fullName>
    </submittedName>
</protein>
<keyword evidence="2" id="KW-1185">Reference proteome</keyword>
<sequence>MTRNATLFGWAFGDPAREDDAAYVADLKAAALRNAAETAAAKGLRIREETAEYTLVSEADTLIDGGETGHDKLVVRCTVDVTGPGAEHVRAEGPMNG</sequence>
<organism evidence="1 2">
    <name type="scientific">Arthrobacter mobilis</name>
    <dbReference type="NCBI Taxonomy" id="2724944"/>
    <lineage>
        <taxon>Bacteria</taxon>
        <taxon>Bacillati</taxon>
        <taxon>Actinomycetota</taxon>
        <taxon>Actinomycetes</taxon>
        <taxon>Micrococcales</taxon>
        <taxon>Micrococcaceae</taxon>
        <taxon>Arthrobacter</taxon>
    </lineage>
</organism>
<dbReference type="AlphaFoldDB" id="A0A7X6K6M4"/>
<reference evidence="1 2" key="1">
    <citation type="submission" date="2020-04" db="EMBL/GenBank/DDBJ databases">
        <title>Arthrobacter sp. nov.</title>
        <authorList>
            <person name="Liu S."/>
        </authorList>
    </citation>
    <scope>NUCLEOTIDE SEQUENCE [LARGE SCALE GENOMIC DNA]</scope>
    <source>
        <strain evidence="1 2">E918</strain>
    </source>
</reference>
<comment type="caution">
    <text evidence="1">The sequence shown here is derived from an EMBL/GenBank/DDBJ whole genome shotgun (WGS) entry which is preliminary data.</text>
</comment>